<keyword evidence="1" id="KW-0812">Transmembrane</keyword>
<evidence type="ECO:0000256" key="1">
    <source>
        <dbReference type="SAM" id="Phobius"/>
    </source>
</evidence>
<feature type="transmembrane region" description="Helical" evidence="1">
    <location>
        <begin position="42"/>
        <end position="62"/>
    </location>
</feature>
<gene>
    <name evidence="2" type="ORF">G5B40_01010</name>
</gene>
<proteinExistence type="predicted"/>
<sequence>MSFSIPRPPLAIGLMGLIPFIYGAAAAHLPAWESDSAPPLVIIEVFGPLLFAYMSGVFWGFAAGANRASGRAGWRWLGLAGAPAAGIFVAMLVAPGDTVEILLFGFPALLPIDYLFWRAKMAPRWWLSLRVLLTAIVTACLWLIANGAGFAL</sequence>
<feature type="transmembrane region" description="Helical" evidence="1">
    <location>
        <begin position="129"/>
        <end position="151"/>
    </location>
</feature>
<dbReference type="Proteomes" id="UP000503336">
    <property type="component" value="Chromosome"/>
</dbReference>
<dbReference type="KEGG" id="hdh:G5B40_01010"/>
<dbReference type="RefSeq" id="WP_165093931.1">
    <property type="nucleotide sequence ID" value="NZ_CP049056.1"/>
</dbReference>
<dbReference type="InterPro" id="IPR021836">
    <property type="entry name" value="DUF3429"/>
</dbReference>
<accession>A0A7L5BU48</accession>
<feature type="transmembrane region" description="Helical" evidence="1">
    <location>
        <begin position="99"/>
        <end position="117"/>
    </location>
</feature>
<evidence type="ECO:0000313" key="2">
    <source>
        <dbReference type="EMBL" id="QIE54148.1"/>
    </source>
</evidence>
<dbReference type="AlphaFoldDB" id="A0A7L5BU48"/>
<reference evidence="2 3" key="1">
    <citation type="submission" date="2020-02" db="EMBL/GenBank/DDBJ databases">
        <title>complete genome sequence of Rhodobacteraceae bacterium.</title>
        <authorList>
            <person name="Park J."/>
            <person name="Kim Y.-S."/>
            <person name="Kim K.-H."/>
        </authorList>
    </citation>
    <scope>NUCLEOTIDE SEQUENCE [LARGE SCALE GENOMIC DNA]</scope>
    <source>
        <strain evidence="2 3">RR4-56</strain>
    </source>
</reference>
<dbReference type="EMBL" id="CP049056">
    <property type="protein sequence ID" value="QIE54148.1"/>
    <property type="molecule type" value="Genomic_DNA"/>
</dbReference>
<dbReference type="Pfam" id="PF11911">
    <property type="entry name" value="DUF3429"/>
    <property type="match status" value="1"/>
</dbReference>
<keyword evidence="1" id="KW-1133">Transmembrane helix</keyword>
<evidence type="ECO:0000313" key="3">
    <source>
        <dbReference type="Proteomes" id="UP000503336"/>
    </source>
</evidence>
<keyword evidence="3" id="KW-1185">Reference proteome</keyword>
<feature type="transmembrane region" description="Helical" evidence="1">
    <location>
        <begin position="74"/>
        <end position="93"/>
    </location>
</feature>
<name>A0A7L5BU48_9RHOB</name>
<organism evidence="2 3">
    <name type="scientific">Pikeienuella piscinae</name>
    <dbReference type="NCBI Taxonomy" id="2748098"/>
    <lineage>
        <taxon>Bacteria</taxon>
        <taxon>Pseudomonadati</taxon>
        <taxon>Pseudomonadota</taxon>
        <taxon>Alphaproteobacteria</taxon>
        <taxon>Rhodobacterales</taxon>
        <taxon>Paracoccaceae</taxon>
        <taxon>Pikeienuella</taxon>
    </lineage>
</organism>
<keyword evidence="1" id="KW-0472">Membrane</keyword>
<protein>
    <submittedName>
        <fullName evidence="2">DUF3429 domain-containing protein</fullName>
    </submittedName>
</protein>